<dbReference type="AlphaFoldDB" id="A0A061RKX6"/>
<organism evidence="1">
    <name type="scientific">Tetraselmis sp. GSL018</name>
    <dbReference type="NCBI Taxonomy" id="582737"/>
    <lineage>
        <taxon>Eukaryota</taxon>
        <taxon>Viridiplantae</taxon>
        <taxon>Chlorophyta</taxon>
        <taxon>core chlorophytes</taxon>
        <taxon>Chlorodendrophyceae</taxon>
        <taxon>Chlorodendrales</taxon>
        <taxon>Chlorodendraceae</taxon>
        <taxon>Tetraselmis</taxon>
    </lineage>
</organism>
<accession>A0A061RKX6</accession>
<proteinExistence type="predicted"/>
<name>A0A061RKX6_9CHLO</name>
<dbReference type="EMBL" id="GBEZ01012279">
    <property type="protein sequence ID" value="JAC73592.1"/>
    <property type="molecule type" value="Transcribed_RNA"/>
</dbReference>
<dbReference type="InterPro" id="IPR035204">
    <property type="entry name" value="NDUFB11"/>
</dbReference>
<sequence length="89" mass="10527">MSGLFDYVRSLICSKMMESPRDRDLAFEQYVRQRSLDAAATKETWSQPARTWGFWNTEKSNMVYHLNLDPAWRKAPGRKDPYEDHLSKL</sequence>
<reference evidence="1" key="1">
    <citation type="submission" date="2014-05" db="EMBL/GenBank/DDBJ databases">
        <title>The transcriptome of the halophilic microalga Tetraselmis sp. GSL018 isolated from the Great Salt Lake, Utah.</title>
        <authorList>
            <person name="Jinkerson R.E."/>
            <person name="D'Adamo S."/>
            <person name="Posewitz M.C."/>
        </authorList>
    </citation>
    <scope>NUCLEOTIDE SEQUENCE</scope>
    <source>
        <strain evidence="1">GSL018</strain>
    </source>
</reference>
<protein>
    <submittedName>
        <fullName evidence="1">Uncharacterized protein</fullName>
    </submittedName>
</protein>
<gene>
    <name evidence="1" type="ORF">TSPGSL018_28452</name>
</gene>
<dbReference type="PANTHER" id="PTHR37709">
    <property type="entry name" value="EXPRESSED PROTEIN"/>
    <property type="match status" value="1"/>
</dbReference>
<dbReference type="Pfam" id="PF17250">
    <property type="entry name" value="NDUFB11"/>
    <property type="match status" value="1"/>
</dbReference>
<evidence type="ECO:0000313" key="1">
    <source>
        <dbReference type="EMBL" id="JAC73592.1"/>
    </source>
</evidence>
<dbReference type="PANTHER" id="PTHR37709:SF1">
    <property type="entry name" value="EXPRESSED PROTEIN"/>
    <property type="match status" value="1"/>
</dbReference>